<gene>
    <name evidence="2" type="ORF">SCF082_LOCUS29556</name>
</gene>
<name>A0ABP0MSI9_9DINO</name>
<evidence type="ECO:0000256" key="1">
    <source>
        <dbReference type="SAM" id="MobiDB-lite"/>
    </source>
</evidence>
<accession>A0ABP0MSI9</accession>
<feature type="compositionally biased region" description="Acidic residues" evidence="1">
    <location>
        <begin position="23"/>
        <end position="33"/>
    </location>
</feature>
<sequence>KLRQVKLLSPKKEVTSVEPAGESQEEQPTEEPQEPSTTRSEPPEAIELPSSSHEAVRKSGKPKKRSRNQKEDEQKPKGKSGQKKAKEAKASHKKATEAKNSEIGDDEKPSEEEANYFIESIYKVLEEYEGQHYTIEAPANFQINYYWKREAVGVKASKDLLAPSVGRKKPASKAASKTNAKAKKVYKSKNYSQIAYFALGGCIYTNMCLAGLFAEKMASIKGPLTKSVIAAYVECLKSAQQKVWEDERLFPKIPRSTKDKGGNQNE</sequence>
<dbReference type="Proteomes" id="UP001642464">
    <property type="component" value="Unassembled WGS sequence"/>
</dbReference>
<feature type="region of interest" description="Disordered" evidence="1">
    <location>
        <begin position="1"/>
        <end position="112"/>
    </location>
</feature>
<keyword evidence="3" id="KW-1185">Reference proteome</keyword>
<protein>
    <submittedName>
        <fullName evidence="2">Uncharacterized protein</fullName>
    </submittedName>
</protein>
<comment type="caution">
    <text evidence="2">The sequence shown here is derived from an EMBL/GenBank/DDBJ whole genome shotgun (WGS) entry which is preliminary data.</text>
</comment>
<evidence type="ECO:0000313" key="3">
    <source>
        <dbReference type="Proteomes" id="UP001642464"/>
    </source>
</evidence>
<feature type="compositionally biased region" description="Basic residues" evidence="1">
    <location>
        <begin position="58"/>
        <end position="67"/>
    </location>
</feature>
<reference evidence="2 3" key="1">
    <citation type="submission" date="2024-02" db="EMBL/GenBank/DDBJ databases">
        <authorList>
            <person name="Chen Y."/>
            <person name="Shah S."/>
            <person name="Dougan E. K."/>
            <person name="Thang M."/>
            <person name="Chan C."/>
        </authorList>
    </citation>
    <scope>NUCLEOTIDE SEQUENCE [LARGE SCALE GENOMIC DNA]</scope>
</reference>
<feature type="non-terminal residue" evidence="2">
    <location>
        <position position="1"/>
    </location>
</feature>
<proteinExistence type="predicted"/>
<evidence type="ECO:0000313" key="2">
    <source>
        <dbReference type="EMBL" id="CAK9054450.1"/>
    </source>
</evidence>
<feature type="compositionally biased region" description="Basic and acidic residues" evidence="1">
    <location>
        <begin position="84"/>
        <end position="102"/>
    </location>
</feature>
<organism evidence="2 3">
    <name type="scientific">Durusdinium trenchii</name>
    <dbReference type="NCBI Taxonomy" id="1381693"/>
    <lineage>
        <taxon>Eukaryota</taxon>
        <taxon>Sar</taxon>
        <taxon>Alveolata</taxon>
        <taxon>Dinophyceae</taxon>
        <taxon>Suessiales</taxon>
        <taxon>Symbiodiniaceae</taxon>
        <taxon>Durusdinium</taxon>
    </lineage>
</organism>
<feature type="compositionally biased region" description="Acidic residues" evidence="1">
    <location>
        <begin position="103"/>
        <end position="112"/>
    </location>
</feature>
<dbReference type="EMBL" id="CAXAMM010023936">
    <property type="protein sequence ID" value="CAK9054450.1"/>
    <property type="molecule type" value="Genomic_DNA"/>
</dbReference>